<dbReference type="InterPro" id="IPR045865">
    <property type="entry name" value="ACT-like_dom_sf"/>
</dbReference>
<dbReference type="PROSITE" id="PS51171">
    <property type="entry name" value="PREPHENATE_DEHYDR_3"/>
    <property type="match status" value="1"/>
</dbReference>
<sequence>MKECKLGFLGPQGTHSEEVALFLQKESPQITWKLKPFQSIYDAICAVDNHEVDKVIVPVENSIEGAINITLDTLAHDVDLQIEREIAWMVHNQLMAKDPNEKITTIISHAQPLAQCRTYIKEHYQDVEIRQVSSTARAAEIVASGVKGYAAICPKRAGDIYHLTTIATEIQDNNTNCTRFILLKKRQNNLISGGAKTSIICQINGAKSGSLCEVLLAFAKYEVNLTRIESRPARTGLGEYIFFLDMEGSGQDKNVQGALAEVQKKSLWMKNLGSFKGIKIDQKINN</sequence>
<dbReference type="SUPFAM" id="SSF55021">
    <property type="entry name" value="ACT-like"/>
    <property type="match status" value="1"/>
</dbReference>
<dbReference type="PANTHER" id="PTHR21022">
    <property type="entry name" value="PREPHENATE DEHYDRATASE P PROTEIN"/>
    <property type="match status" value="1"/>
</dbReference>
<accession>A0A9Y2ESE6</accession>
<dbReference type="Gene3D" id="3.30.70.260">
    <property type="match status" value="1"/>
</dbReference>
<keyword evidence="14" id="KW-1185">Reference proteome</keyword>
<dbReference type="FunFam" id="3.40.190.10:FF:000034">
    <property type="entry name" value="Chorismate mutase/prephenate dehydratase"/>
    <property type="match status" value="1"/>
</dbReference>
<comment type="catalytic activity">
    <reaction evidence="8 10">
        <text>prephenate + H(+) = 3-phenylpyruvate + CO2 + H2O</text>
        <dbReference type="Rhea" id="RHEA:21648"/>
        <dbReference type="ChEBI" id="CHEBI:15377"/>
        <dbReference type="ChEBI" id="CHEBI:15378"/>
        <dbReference type="ChEBI" id="CHEBI:16526"/>
        <dbReference type="ChEBI" id="CHEBI:18005"/>
        <dbReference type="ChEBI" id="CHEBI:29934"/>
        <dbReference type="EC" id="4.2.1.51"/>
    </reaction>
</comment>
<dbReference type="InterPro" id="IPR001086">
    <property type="entry name" value="Preph_deHydtase"/>
</dbReference>
<comment type="pathway">
    <text evidence="1 10">Amino-acid biosynthesis; L-phenylalanine biosynthesis; phenylpyruvate from prephenate: step 1/1.</text>
</comment>
<dbReference type="AlphaFoldDB" id="A0A9Y2ESE6"/>
<keyword evidence="5 10" id="KW-0057">Aromatic amino acid biosynthesis</keyword>
<dbReference type="PROSITE" id="PS00858">
    <property type="entry name" value="PREPHENATE_DEHYDR_2"/>
    <property type="match status" value="1"/>
</dbReference>
<name>A0A9Y2ESE6_9FIRM</name>
<dbReference type="GO" id="GO:0004664">
    <property type="term" value="F:prephenate dehydratase activity"/>
    <property type="evidence" value="ECO:0007669"/>
    <property type="project" value="UniProtKB-UniRule"/>
</dbReference>
<organism evidence="13 14">
    <name type="scientific">Selenobaculum gibii</name>
    <dbReference type="NCBI Taxonomy" id="3054208"/>
    <lineage>
        <taxon>Bacteria</taxon>
        <taxon>Bacillati</taxon>
        <taxon>Bacillota</taxon>
        <taxon>Negativicutes</taxon>
        <taxon>Selenomonadales</taxon>
        <taxon>Selenomonadaceae</taxon>
        <taxon>Selenobaculum</taxon>
    </lineage>
</organism>
<evidence type="ECO:0000313" key="13">
    <source>
        <dbReference type="EMBL" id="WIW70818.1"/>
    </source>
</evidence>
<evidence type="ECO:0000256" key="5">
    <source>
        <dbReference type="ARBA" id="ARBA00023141"/>
    </source>
</evidence>
<keyword evidence="4 10" id="KW-0028">Amino-acid biosynthesis</keyword>
<feature type="domain" description="Prephenate dehydratase" evidence="11">
    <location>
        <begin position="5"/>
        <end position="185"/>
    </location>
</feature>
<dbReference type="PROSITE" id="PS00857">
    <property type="entry name" value="PREPHENATE_DEHYDR_1"/>
    <property type="match status" value="1"/>
</dbReference>
<dbReference type="EMBL" id="CP120678">
    <property type="protein sequence ID" value="WIW70818.1"/>
    <property type="molecule type" value="Genomic_DNA"/>
</dbReference>
<dbReference type="GO" id="GO:0009094">
    <property type="term" value="P:L-phenylalanine biosynthetic process"/>
    <property type="evidence" value="ECO:0007669"/>
    <property type="project" value="UniProtKB-KW"/>
</dbReference>
<dbReference type="PROSITE" id="PS51671">
    <property type="entry name" value="ACT"/>
    <property type="match status" value="1"/>
</dbReference>
<dbReference type="InterPro" id="IPR002912">
    <property type="entry name" value="ACT_dom"/>
</dbReference>
<proteinExistence type="predicted"/>
<evidence type="ECO:0000256" key="2">
    <source>
        <dbReference type="ARBA" id="ARBA00013147"/>
    </source>
</evidence>
<dbReference type="EC" id="4.2.1.51" evidence="2 10"/>
<dbReference type="PIRSF" id="PIRSF001500">
    <property type="entry name" value="Chor_mut_pdt_Ppr"/>
    <property type="match status" value="1"/>
</dbReference>
<dbReference type="CDD" id="cd13633">
    <property type="entry name" value="PBP2_Sa-PDT_like"/>
    <property type="match status" value="1"/>
</dbReference>
<dbReference type="InterPro" id="IPR008242">
    <property type="entry name" value="Chor_mutase/pphenate_deHydtase"/>
</dbReference>
<protein>
    <recommendedName>
        <fullName evidence="3 10">Prephenate dehydratase</fullName>
        <shortName evidence="10">PDT</shortName>
        <ecNumber evidence="2 10">4.2.1.51</ecNumber>
    </recommendedName>
</protein>
<evidence type="ECO:0000256" key="1">
    <source>
        <dbReference type="ARBA" id="ARBA00004741"/>
    </source>
</evidence>
<evidence type="ECO:0000256" key="8">
    <source>
        <dbReference type="ARBA" id="ARBA00047848"/>
    </source>
</evidence>
<dbReference type="KEGG" id="sgbi:P3F81_00350"/>
<evidence type="ECO:0000256" key="7">
    <source>
        <dbReference type="ARBA" id="ARBA00023239"/>
    </source>
</evidence>
<evidence type="ECO:0000256" key="9">
    <source>
        <dbReference type="PIRSR" id="PIRSR001500-2"/>
    </source>
</evidence>
<evidence type="ECO:0000256" key="6">
    <source>
        <dbReference type="ARBA" id="ARBA00023222"/>
    </source>
</evidence>
<dbReference type="InterPro" id="IPR018528">
    <property type="entry name" value="Preph_deHydtase_CS"/>
</dbReference>
<dbReference type="SUPFAM" id="SSF53850">
    <property type="entry name" value="Periplasmic binding protein-like II"/>
    <property type="match status" value="1"/>
</dbReference>
<dbReference type="Gene3D" id="3.40.190.10">
    <property type="entry name" value="Periplasmic binding protein-like II"/>
    <property type="match status" value="2"/>
</dbReference>
<evidence type="ECO:0000259" key="11">
    <source>
        <dbReference type="PROSITE" id="PS51171"/>
    </source>
</evidence>
<evidence type="ECO:0000313" key="14">
    <source>
        <dbReference type="Proteomes" id="UP001243623"/>
    </source>
</evidence>
<evidence type="ECO:0000259" key="12">
    <source>
        <dbReference type="PROSITE" id="PS51671"/>
    </source>
</evidence>
<evidence type="ECO:0000256" key="4">
    <source>
        <dbReference type="ARBA" id="ARBA00022605"/>
    </source>
</evidence>
<dbReference type="GO" id="GO:0005737">
    <property type="term" value="C:cytoplasm"/>
    <property type="evidence" value="ECO:0007669"/>
    <property type="project" value="TreeGrafter"/>
</dbReference>
<dbReference type="RefSeq" id="WP_147669255.1">
    <property type="nucleotide sequence ID" value="NZ_CP120678.1"/>
</dbReference>
<reference evidence="13" key="1">
    <citation type="submission" date="2023-03" db="EMBL/GenBank/DDBJ databases">
        <title>Selenobaculum gbiensis gen. nov. sp. nov., a new bacterium isolated from the gut microbiota of IBD patient.</title>
        <authorList>
            <person name="Yeo S."/>
            <person name="Park H."/>
            <person name="Huh C.S."/>
        </authorList>
    </citation>
    <scope>NUCLEOTIDE SEQUENCE</scope>
    <source>
        <strain evidence="13">ICN-92133</strain>
    </source>
</reference>
<feature type="site" description="Essential for prephenate dehydratase activity" evidence="9">
    <location>
        <position position="178"/>
    </location>
</feature>
<evidence type="ECO:0000256" key="3">
    <source>
        <dbReference type="ARBA" id="ARBA00021872"/>
    </source>
</evidence>
<dbReference type="Pfam" id="PF00800">
    <property type="entry name" value="PDT"/>
    <property type="match status" value="1"/>
</dbReference>
<keyword evidence="6 10" id="KW-0584">Phenylalanine biosynthesis</keyword>
<feature type="domain" description="ACT" evidence="12">
    <location>
        <begin position="199"/>
        <end position="283"/>
    </location>
</feature>
<evidence type="ECO:0000256" key="10">
    <source>
        <dbReference type="RuleBase" id="RU361254"/>
    </source>
</evidence>
<gene>
    <name evidence="10 13" type="primary">pheA</name>
    <name evidence="13" type="ORF">P3F81_00350</name>
</gene>
<dbReference type="CDD" id="cd04905">
    <property type="entry name" value="ACT_CM-PDT"/>
    <property type="match status" value="1"/>
</dbReference>
<dbReference type="PANTHER" id="PTHR21022:SF19">
    <property type="entry name" value="PREPHENATE DEHYDRATASE-RELATED"/>
    <property type="match status" value="1"/>
</dbReference>
<dbReference type="Proteomes" id="UP001243623">
    <property type="component" value="Chromosome"/>
</dbReference>
<keyword evidence="7 10" id="KW-0456">Lyase</keyword>
<dbReference type="NCBIfam" id="NF008865">
    <property type="entry name" value="PRK11898.1"/>
    <property type="match status" value="1"/>
</dbReference>